<evidence type="ECO:0000313" key="3">
    <source>
        <dbReference type="Proteomes" id="UP001432075"/>
    </source>
</evidence>
<evidence type="ECO:0000256" key="1">
    <source>
        <dbReference type="ARBA" id="ARBA00006479"/>
    </source>
</evidence>
<protein>
    <submittedName>
        <fullName evidence="2">ROK family transcriptional regulator</fullName>
    </submittedName>
</protein>
<dbReference type="Gene3D" id="1.10.10.10">
    <property type="entry name" value="Winged helix-like DNA-binding domain superfamily/Winged helix DNA-binding domain"/>
    <property type="match status" value="1"/>
</dbReference>
<dbReference type="RefSeq" id="WP_328776471.1">
    <property type="nucleotide sequence ID" value="NZ_CP108057.1"/>
</dbReference>
<dbReference type="InterPro" id="IPR036390">
    <property type="entry name" value="WH_DNA-bd_sf"/>
</dbReference>
<name>A0ABZ1RND9_9ACTN</name>
<dbReference type="CDD" id="cd23763">
    <property type="entry name" value="ASKHA_ATPase_ROK"/>
    <property type="match status" value="1"/>
</dbReference>
<dbReference type="Pfam" id="PF00480">
    <property type="entry name" value="ROK"/>
    <property type="match status" value="1"/>
</dbReference>
<evidence type="ECO:0000313" key="2">
    <source>
        <dbReference type="EMBL" id="WUO48352.1"/>
    </source>
</evidence>
<dbReference type="EMBL" id="CP108057">
    <property type="protein sequence ID" value="WUO48352.1"/>
    <property type="molecule type" value="Genomic_DNA"/>
</dbReference>
<dbReference type="InterPro" id="IPR011991">
    <property type="entry name" value="ArsR-like_HTH"/>
</dbReference>
<dbReference type="Proteomes" id="UP001432075">
    <property type="component" value="Chromosome"/>
</dbReference>
<dbReference type="InterPro" id="IPR036388">
    <property type="entry name" value="WH-like_DNA-bd_sf"/>
</dbReference>
<dbReference type="PANTHER" id="PTHR18964:SF173">
    <property type="entry name" value="GLUCOKINASE"/>
    <property type="match status" value="1"/>
</dbReference>
<proteinExistence type="inferred from homology"/>
<dbReference type="PROSITE" id="PS01125">
    <property type="entry name" value="ROK"/>
    <property type="match status" value="1"/>
</dbReference>
<sequence length="380" mass="38090">MDTVSKAITANTATANGGVRGGVRSGVRGGVNLPALRGHNDALVLHLLRGAGPSGLGRSELAERTGLTPQAVSKITARLRGEGLVAEAGRGASTGGKPRTLLRLVPEARCAVGAHIDRDELRVVRVDLAGRVTADWREPLDFGAGPGVVLDAVADAVVRAFAHPESGAGPSPVLGVGIAAPGPLDWRTGVLGRVTGFPEWEGFPLREELAGRLGVAVVLDKDTNAGVGAADGGGDFGASVYLHVGTGLGAGLRLNGEVYRGVRSAAGEFGHQVLMLDGPVCRCGGRGCVEVLCLDAVARGDLAEAARVLGEAAANLVALLDVDRVVLGGRVVEAAAGVFVEGVAGALAGRGAVATVALAGRGVAEGAAELVLGPFFGRPA</sequence>
<dbReference type="PANTHER" id="PTHR18964">
    <property type="entry name" value="ROK (REPRESSOR, ORF, KINASE) FAMILY"/>
    <property type="match status" value="1"/>
</dbReference>
<organism evidence="2 3">
    <name type="scientific">Streptomyces goshikiensis</name>
    <dbReference type="NCBI Taxonomy" id="1942"/>
    <lineage>
        <taxon>Bacteria</taxon>
        <taxon>Bacillati</taxon>
        <taxon>Actinomycetota</taxon>
        <taxon>Actinomycetes</taxon>
        <taxon>Kitasatosporales</taxon>
        <taxon>Streptomycetaceae</taxon>
        <taxon>Streptomyces</taxon>
    </lineage>
</organism>
<comment type="similarity">
    <text evidence="1">Belongs to the ROK (NagC/XylR) family.</text>
</comment>
<dbReference type="InterPro" id="IPR000600">
    <property type="entry name" value="ROK"/>
</dbReference>
<dbReference type="SUPFAM" id="SSF53067">
    <property type="entry name" value="Actin-like ATPase domain"/>
    <property type="match status" value="1"/>
</dbReference>
<dbReference type="InterPro" id="IPR049874">
    <property type="entry name" value="ROK_cs"/>
</dbReference>
<dbReference type="CDD" id="cd00090">
    <property type="entry name" value="HTH_ARSR"/>
    <property type="match status" value="1"/>
</dbReference>
<gene>
    <name evidence="2" type="ORF">OHU17_22340</name>
</gene>
<reference evidence="2" key="1">
    <citation type="submission" date="2022-10" db="EMBL/GenBank/DDBJ databases">
        <title>The complete genomes of actinobacterial strains from the NBC collection.</title>
        <authorList>
            <person name="Joergensen T.S."/>
            <person name="Alvarez Arevalo M."/>
            <person name="Sterndorff E.B."/>
            <person name="Faurdal D."/>
            <person name="Vuksanovic O."/>
            <person name="Mourched A.-S."/>
            <person name="Charusanti P."/>
            <person name="Shaw S."/>
            <person name="Blin K."/>
            <person name="Weber T."/>
        </authorList>
    </citation>
    <scope>NUCLEOTIDE SEQUENCE</scope>
    <source>
        <strain evidence="2">NBC_00283</strain>
    </source>
</reference>
<dbReference type="SUPFAM" id="SSF46785">
    <property type="entry name" value="Winged helix' DNA-binding domain"/>
    <property type="match status" value="1"/>
</dbReference>
<keyword evidence="3" id="KW-1185">Reference proteome</keyword>
<dbReference type="InterPro" id="IPR043129">
    <property type="entry name" value="ATPase_NBD"/>
</dbReference>
<accession>A0ABZ1RND9</accession>
<dbReference type="Gene3D" id="3.30.420.40">
    <property type="match status" value="3"/>
</dbReference>